<dbReference type="EMBL" id="CMVM020000122">
    <property type="status" value="NOT_ANNOTATED_CDS"/>
    <property type="molecule type" value="Genomic_DNA"/>
</dbReference>
<organism evidence="1 2">
    <name type="scientific">Onchocerca volvulus</name>
    <dbReference type="NCBI Taxonomy" id="6282"/>
    <lineage>
        <taxon>Eukaryota</taxon>
        <taxon>Metazoa</taxon>
        <taxon>Ecdysozoa</taxon>
        <taxon>Nematoda</taxon>
        <taxon>Chromadorea</taxon>
        <taxon>Rhabditida</taxon>
        <taxon>Spirurina</taxon>
        <taxon>Spiruromorpha</taxon>
        <taxon>Filarioidea</taxon>
        <taxon>Onchocercidae</taxon>
        <taxon>Onchocerca</taxon>
    </lineage>
</organism>
<protein>
    <submittedName>
        <fullName evidence="1">Uncharacterized protein</fullName>
    </submittedName>
</protein>
<evidence type="ECO:0000313" key="2">
    <source>
        <dbReference type="Proteomes" id="UP000024404"/>
    </source>
</evidence>
<evidence type="ECO:0000313" key="1">
    <source>
        <dbReference type="EnsemblMetazoa" id="OVOC3814.1"/>
    </source>
</evidence>
<reference evidence="1" key="2">
    <citation type="submission" date="2022-06" db="UniProtKB">
        <authorList>
            <consortium name="EnsemblMetazoa"/>
        </authorList>
    </citation>
    <scope>IDENTIFICATION</scope>
</reference>
<dbReference type="AlphaFoldDB" id="A0A8R1TRX5"/>
<keyword evidence="2" id="KW-1185">Reference proteome</keyword>
<sequence length="72" mass="8214">MTQKHSIISSITSFRRNDKHHGNMLVGVLSAIRIDDFIDETAAPRRTKDTYRSAPMFIRNASQAEMIPARIQ</sequence>
<proteinExistence type="predicted"/>
<reference evidence="2" key="1">
    <citation type="submission" date="2013-10" db="EMBL/GenBank/DDBJ databases">
        <title>Genome sequencing of Onchocerca volvulus.</title>
        <authorList>
            <person name="Cotton J."/>
            <person name="Tsai J."/>
            <person name="Stanley E."/>
            <person name="Tracey A."/>
            <person name="Holroyd N."/>
            <person name="Lustigman S."/>
            <person name="Berriman M."/>
        </authorList>
    </citation>
    <scope>NUCLEOTIDE SEQUENCE</scope>
</reference>
<name>A0A8R1TRX5_ONCVO</name>
<dbReference type="Proteomes" id="UP000024404">
    <property type="component" value="Unassembled WGS sequence"/>
</dbReference>
<accession>A0A8R1TRX5</accession>
<dbReference type="EnsemblMetazoa" id="OVOC3814.1">
    <property type="protein sequence ID" value="OVOC3814.1"/>
    <property type="gene ID" value="WBGene00240623"/>
</dbReference>